<dbReference type="PANTHER" id="PTHR44758:SF1">
    <property type="entry name" value="NAD(P) TRANSHYDROGENASE SUBUNIT BETA"/>
    <property type="match status" value="1"/>
</dbReference>
<dbReference type="SUPFAM" id="SSF52467">
    <property type="entry name" value="DHS-like NAD/FAD-binding domain"/>
    <property type="match status" value="1"/>
</dbReference>
<feature type="transmembrane region" description="Helical" evidence="17">
    <location>
        <begin position="180"/>
        <end position="198"/>
    </location>
</feature>
<dbReference type="RefSeq" id="WP_090351131.1">
    <property type="nucleotide sequence ID" value="NZ_LT629751.1"/>
</dbReference>
<protein>
    <recommendedName>
        <fullName evidence="6 16">NAD(P) transhydrogenase subunit beta</fullName>
        <ecNumber evidence="5 16">7.1.1.1</ecNumber>
    </recommendedName>
    <alternativeName>
        <fullName evidence="16">Nicotinamide nucleotide transhydrogenase subunit beta</fullName>
    </alternativeName>
</protein>
<evidence type="ECO:0000256" key="16">
    <source>
        <dbReference type="PIRNR" id="PIRNR000204"/>
    </source>
</evidence>
<comment type="subunit">
    <text evidence="4">Heterodimer of an alpha and a beta chain.</text>
</comment>
<dbReference type="Proteomes" id="UP000243359">
    <property type="component" value="Chromosome I"/>
</dbReference>
<dbReference type="STRING" id="1392877.SAMN05216221_3659"/>
<evidence type="ECO:0000256" key="17">
    <source>
        <dbReference type="SAM" id="Phobius"/>
    </source>
</evidence>
<comment type="similarity">
    <text evidence="3 16">Belongs to the PNT beta subunit family.</text>
</comment>
<dbReference type="InterPro" id="IPR034300">
    <property type="entry name" value="PNTB-like"/>
</dbReference>
<comment type="function">
    <text evidence="1 16">The transhydrogenation between NADH and NADP is coupled to respiration and ATP hydrolysis and functions as a proton pump across the membrane.</text>
</comment>
<proteinExistence type="inferred from homology"/>
<accession>A0A1H1Y5T2</accession>
<evidence type="ECO:0000256" key="9">
    <source>
        <dbReference type="ARBA" id="ARBA00022692"/>
    </source>
</evidence>
<feature type="transmembrane region" description="Helical" evidence="17">
    <location>
        <begin position="254"/>
        <end position="274"/>
    </location>
</feature>
<dbReference type="AlphaFoldDB" id="A0A1H1Y5T2"/>
<evidence type="ECO:0000256" key="1">
    <source>
        <dbReference type="ARBA" id="ARBA00003943"/>
    </source>
</evidence>
<dbReference type="GO" id="GO:0050661">
    <property type="term" value="F:NADP binding"/>
    <property type="evidence" value="ECO:0007669"/>
    <property type="project" value="InterPro"/>
</dbReference>
<comment type="subcellular location">
    <subcellularLocation>
        <location evidence="2">Cell inner membrane</location>
        <topology evidence="2">Multi-pass membrane protein</topology>
    </subcellularLocation>
</comment>
<feature type="domain" description="NADP transhydrogenase beta-like" evidence="18">
    <location>
        <begin position="7"/>
        <end position="475"/>
    </location>
</feature>
<dbReference type="InterPro" id="IPR029035">
    <property type="entry name" value="DHS-like_NAD/FAD-binding_dom"/>
</dbReference>
<evidence type="ECO:0000256" key="10">
    <source>
        <dbReference type="ARBA" id="ARBA00022857"/>
    </source>
</evidence>
<evidence type="ECO:0000256" key="6">
    <source>
        <dbReference type="ARBA" id="ARBA00014581"/>
    </source>
</evidence>
<name>A0A1H1Y5T2_9PSED</name>
<dbReference type="EC" id="7.1.1.1" evidence="5 16"/>
<keyword evidence="12 17" id="KW-1133">Transmembrane helix</keyword>
<feature type="transmembrane region" description="Helical" evidence="17">
    <location>
        <begin position="95"/>
        <end position="115"/>
    </location>
</feature>
<evidence type="ECO:0000256" key="12">
    <source>
        <dbReference type="ARBA" id="ARBA00022989"/>
    </source>
</evidence>
<keyword evidence="9 17" id="KW-0812">Transmembrane</keyword>
<reference evidence="20" key="1">
    <citation type="submission" date="2016-10" db="EMBL/GenBank/DDBJ databases">
        <authorList>
            <person name="Varghese N."/>
            <person name="Submissions S."/>
        </authorList>
    </citation>
    <scope>NUCLEOTIDE SEQUENCE [LARGE SCALE GENOMIC DNA]</scope>
    <source>
        <strain evidence="20">KCTC 32247</strain>
    </source>
</reference>
<evidence type="ECO:0000256" key="7">
    <source>
        <dbReference type="ARBA" id="ARBA00022475"/>
    </source>
</evidence>
<keyword evidence="11 16" id="KW-1278">Translocase</keyword>
<feature type="transmembrane region" description="Helical" evidence="17">
    <location>
        <begin position="65"/>
        <end position="83"/>
    </location>
</feature>
<dbReference type="GO" id="GO:0008750">
    <property type="term" value="F:proton-translocating NAD(P)+ transhydrogenase activity"/>
    <property type="evidence" value="ECO:0007669"/>
    <property type="project" value="UniProtKB-EC"/>
</dbReference>
<organism evidence="19 20">
    <name type="scientific">Pseudomonas oryzae</name>
    <dbReference type="NCBI Taxonomy" id="1392877"/>
    <lineage>
        <taxon>Bacteria</taxon>
        <taxon>Pseudomonadati</taxon>
        <taxon>Pseudomonadota</taxon>
        <taxon>Gammaproteobacteria</taxon>
        <taxon>Pseudomonadales</taxon>
        <taxon>Pseudomonadaceae</taxon>
        <taxon>Pseudomonas</taxon>
    </lineage>
</organism>
<gene>
    <name evidence="19" type="ORF">SAMN05216221_3659</name>
</gene>
<evidence type="ECO:0000256" key="11">
    <source>
        <dbReference type="ARBA" id="ARBA00022967"/>
    </source>
</evidence>
<keyword evidence="13 16" id="KW-0520">NAD</keyword>
<dbReference type="OrthoDB" id="9763786at2"/>
<evidence type="ECO:0000256" key="13">
    <source>
        <dbReference type="ARBA" id="ARBA00023027"/>
    </source>
</evidence>
<evidence type="ECO:0000256" key="4">
    <source>
        <dbReference type="ARBA" id="ARBA00011870"/>
    </source>
</evidence>
<dbReference type="Pfam" id="PF02233">
    <property type="entry name" value="PNTB"/>
    <property type="match status" value="1"/>
</dbReference>
<dbReference type="EMBL" id="LT629751">
    <property type="protein sequence ID" value="SDT16386.1"/>
    <property type="molecule type" value="Genomic_DNA"/>
</dbReference>
<keyword evidence="7 16" id="KW-1003">Cell membrane</keyword>
<evidence type="ECO:0000256" key="15">
    <source>
        <dbReference type="ARBA" id="ARBA00048202"/>
    </source>
</evidence>
<keyword evidence="10 16" id="KW-0521">NADP</keyword>
<evidence type="ECO:0000256" key="5">
    <source>
        <dbReference type="ARBA" id="ARBA00012943"/>
    </source>
</evidence>
<dbReference type="PIRSF" id="PIRSF000204">
    <property type="entry name" value="PNTB"/>
    <property type="match status" value="1"/>
</dbReference>
<dbReference type="FunFam" id="3.40.50.1220:FF:000002">
    <property type="entry name" value="NAD(P) transhydrogenase subunit beta"/>
    <property type="match status" value="1"/>
</dbReference>
<evidence type="ECO:0000313" key="19">
    <source>
        <dbReference type="EMBL" id="SDT16386.1"/>
    </source>
</evidence>
<dbReference type="InterPro" id="IPR012136">
    <property type="entry name" value="NADH_DH_b"/>
</dbReference>
<feature type="transmembrane region" description="Helical" evidence="17">
    <location>
        <begin position="204"/>
        <end position="223"/>
    </location>
</feature>
<keyword evidence="8 16" id="KW-0997">Cell inner membrane</keyword>
<evidence type="ECO:0000256" key="8">
    <source>
        <dbReference type="ARBA" id="ARBA00022519"/>
    </source>
</evidence>
<dbReference type="GO" id="GO:0005886">
    <property type="term" value="C:plasma membrane"/>
    <property type="evidence" value="ECO:0007669"/>
    <property type="project" value="UniProtKB-SubCell"/>
</dbReference>
<keyword evidence="20" id="KW-1185">Reference proteome</keyword>
<feature type="transmembrane region" description="Helical" evidence="17">
    <location>
        <begin position="138"/>
        <end position="159"/>
    </location>
</feature>
<keyword evidence="14 16" id="KW-0472">Membrane</keyword>
<evidence type="ECO:0000313" key="20">
    <source>
        <dbReference type="Proteomes" id="UP000243359"/>
    </source>
</evidence>
<feature type="transmembrane region" description="Helical" evidence="17">
    <location>
        <begin position="35"/>
        <end position="53"/>
    </location>
</feature>
<sequence length="478" mass="49758">MSMNLITALYLVASVCFIQALKGLSHPTSSRRGNLFGMVGMAIAVLTTVGLIYKLGAQMGEGAGIGYVVLGLLLGGTAGTIMAKRVEMTKMPELVAFMHSMIGLAAVFIAVAAVVEPQSLGIVAALGEPIPAGNRLELFLGAAIGAITFSGSVIAFGKLSGKYKFRLFQGAPVTFAGQHWLNLAFGLTIVGLGLAFTFSGDLTAFAVLVALAFVIGVLIIIPIGGADMPVVVSMLNSYSGWAAAGIGFSLNNSMLIVAGSLVGSSGAILSYIMCKAMNRSFFNVILGGFGAEAGATVTGGQEQRPVKSGSADDAAFLLGNADSVIIVPGYGLAVARAQHALMELTEKLTHRGVTVKYAIHPVAGRMPGHMNVLLAEAEVPYEQVHEMEDINPEFGQADVVLVLGANDVVNPAAKTDPKSPIAGMPILDAYKARTVIVNKRSMASGYAGLDNELFYMDKTMMVFGDAKKVVEDMVKAVD</sequence>
<dbReference type="Gene3D" id="3.40.50.1220">
    <property type="entry name" value="TPP-binding domain"/>
    <property type="match status" value="1"/>
</dbReference>
<evidence type="ECO:0000256" key="2">
    <source>
        <dbReference type="ARBA" id="ARBA00004429"/>
    </source>
</evidence>
<evidence type="ECO:0000259" key="18">
    <source>
        <dbReference type="Pfam" id="PF02233"/>
    </source>
</evidence>
<dbReference type="PANTHER" id="PTHR44758">
    <property type="entry name" value="NAD(P) TRANSHYDROGENASE SUBUNIT BETA"/>
    <property type="match status" value="1"/>
</dbReference>
<comment type="catalytic activity">
    <reaction evidence="15 16">
        <text>NAD(+) + NADPH + H(+)(in) = NADH + NADP(+) + H(+)(out)</text>
        <dbReference type="Rhea" id="RHEA:47992"/>
        <dbReference type="ChEBI" id="CHEBI:15378"/>
        <dbReference type="ChEBI" id="CHEBI:57540"/>
        <dbReference type="ChEBI" id="CHEBI:57783"/>
        <dbReference type="ChEBI" id="CHEBI:57945"/>
        <dbReference type="ChEBI" id="CHEBI:58349"/>
        <dbReference type="EC" id="7.1.1.1"/>
    </reaction>
</comment>
<evidence type="ECO:0000256" key="3">
    <source>
        <dbReference type="ARBA" id="ARBA00007919"/>
    </source>
</evidence>
<evidence type="ECO:0000256" key="14">
    <source>
        <dbReference type="ARBA" id="ARBA00023136"/>
    </source>
</evidence>